<name>A0AAE1Z648_SCHME</name>
<dbReference type="EMBL" id="JALJAT010000011">
    <property type="protein sequence ID" value="KAK4467572.1"/>
    <property type="molecule type" value="Genomic_DNA"/>
</dbReference>
<reference evidence="2" key="1">
    <citation type="submission" date="2022-04" db="EMBL/GenBank/DDBJ databases">
        <authorList>
            <person name="Xu L."/>
            <person name="Lv Z."/>
        </authorList>
    </citation>
    <scope>NUCLEOTIDE SEQUENCE</scope>
    <source>
        <strain evidence="2">LV_2022a</strain>
    </source>
</reference>
<evidence type="ECO:0000313" key="2">
    <source>
        <dbReference type="EMBL" id="KAK4467572.1"/>
    </source>
</evidence>
<keyword evidence="3" id="KW-1185">Reference proteome</keyword>
<evidence type="ECO:0000313" key="3">
    <source>
        <dbReference type="Proteomes" id="UP001292079"/>
    </source>
</evidence>
<evidence type="ECO:0000256" key="1">
    <source>
        <dbReference type="SAM" id="Coils"/>
    </source>
</evidence>
<dbReference type="AlphaFoldDB" id="A0AAE1Z648"/>
<proteinExistence type="predicted"/>
<reference evidence="2" key="2">
    <citation type="journal article" date="2023" name="Infect Dis Poverty">
        <title>Chromosome-scale genome of the human blood fluke Schistosoma mekongi and its implications for public health.</title>
        <authorList>
            <person name="Zhou M."/>
            <person name="Xu L."/>
            <person name="Xu D."/>
            <person name="Chen W."/>
            <person name="Khan J."/>
            <person name="Hu Y."/>
            <person name="Huang H."/>
            <person name="Wei H."/>
            <person name="Zhang Y."/>
            <person name="Chusongsang P."/>
            <person name="Tanasarnprasert K."/>
            <person name="Hu X."/>
            <person name="Limpanont Y."/>
            <person name="Lv Z."/>
        </authorList>
    </citation>
    <scope>NUCLEOTIDE SEQUENCE</scope>
    <source>
        <strain evidence="2">LV_2022a</strain>
    </source>
</reference>
<organism evidence="2 3">
    <name type="scientific">Schistosoma mekongi</name>
    <name type="common">Parasitic worm</name>
    <dbReference type="NCBI Taxonomy" id="38744"/>
    <lineage>
        <taxon>Eukaryota</taxon>
        <taxon>Metazoa</taxon>
        <taxon>Spiralia</taxon>
        <taxon>Lophotrochozoa</taxon>
        <taxon>Platyhelminthes</taxon>
        <taxon>Trematoda</taxon>
        <taxon>Digenea</taxon>
        <taxon>Strigeidida</taxon>
        <taxon>Schistosomatoidea</taxon>
        <taxon>Schistosomatidae</taxon>
        <taxon>Schistosoma</taxon>
    </lineage>
</organism>
<accession>A0AAE1Z648</accession>
<gene>
    <name evidence="2" type="ORF">MN116_008823</name>
</gene>
<protein>
    <submittedName>
        <fullName evidence="2">Uncharacterized protein</fullName>
    </submittedName>
</protein>
<dbReference type="Proteomes" id="UP001292079">
    <property type="component" value="Unassembled WGS sequence"/>
</dbReference>
<feature type="coiled-coil region" evidence="1">
    <location>
        <begin position="35"/>
        <end position="62"/>
    </location>
</feature>
<feature type="coiled-coil region" evidence="1">
    <location>
        <begin position="156"/>
        <end position="204"/>
    </location>
</feature>
<keyword evidence="1" id="KW-0175">Coiled coil</keyword>
<sequence length="229" mass="25951">MTEHSSVEIRGAATLLDVSFSAKSLSGEDTWSQCINELLAELRQCRRRADNLVNRIIRTEKQHCVLETFADSLSRREDEIPLSGSHHGLGALGSLQNHATGGVEQLNNVPSQVPGAAGSITSAIAQMSTMNTEYKSITDIANPYDPRNVEALHKFLEIYKDEAERYDTVLMDTNEELEQVRIRIETLEKEIHDIELKQDEHLARLQLVRYIQPMSRKYNETRVLDSTCR</sequence>
<comment type="caution">
    <text evidence="2">The sequence shown here is derived from an EMBL/GenBank/DDBJ whole genome shotgun (WGS) entry which is preliminary data.</text>
</comment>